<name>H2ANR0_KAZAF</name>
<dbReference type="GeneID" id="13887067"/>
<feature type="transmembrane region" description="Helical" evidence="5">
    <location>
        <begin position="174"/>
        <end position="201"/>
    </location>
</feature>
<evidence type="ECO:0000256" key="4">
    <source>
        <dbReference type="ARBA" id="ARBA00023136"/>
    </source>
</evidence>
<dbReference type="InterPro" id="IPR009571">
    <property type="entry name" value="SUR7/Rim9-like_fungi"/>
</dbReference>
<dbReference type="AlphaFoldDB" id="H2ANR0"/>
<feature type="transmembrane region" description="Helical" evidence="5">
    <location>
        <begin position="221"/>
        <end position="243"/>
    </location>
</feature>
<organism evidence="7 8">
    <name type="scientific">Kazachstania africana (strain ATCC 22294 / BCRC 22015 / CBS 2517 / CECT 1963 / NBRC 1671 / NRRL Y-8276)</name>
    <name type="common">Yeast</name>
    <name type="synonym">Kluyveromyces africanus</name>
    <dbReference type="NCBI Taxonomy" id="1071382"/>
    <lineage>
        <taxon>Eukaryota</taxon>
        <taxon>Fungi</taxon>
        <taxon>Dikarya</taxon>
        <taxon>Ascomycota</taxon>
        <taxon>Saccharomycotina</taxon>
        <taxon>Saccharomycetes</taxon>
        <taxon>Saccharomycetales</taxon>
        <taxon>Saccharomycetaceae</taxon>
        <taxon>Kazachstania</taxon>
    </lineage>
</organism>
<dbReference type="InterPro" id="IPR052413">
    <property type="entry name" value="SUR7_domain"/>
</dbReference>
<sequence>MSNFFSLLLTAICSFAALILACIACAGSTKNYSPINKIYAAQINLSELNTSTVLGSATISEISDILPSYINIGLWSYCIEDSSKAVTSCTSPSGIQNFNLEDLIYDNIEDNNVLSTIDSIADIILPEKLQTELGYYNRIIKCMFITLLIGIVTSFLCIVLTFLRCIIHLTLIKVFGVCMALIAFFSLLISAATGLGTYIFIRHILNNNYSDYGISLSLGLNYFALAWAAVVAALLNIFAWSFVIRRRQVQMYAAPIEKRPLL</sequence>
<evidence type="ECO:0000256" key="5">
    <source>
        <dbReference type="SAM" id="Phobius"/>
    </source>
</evidence>
<comment type="subcellular location">
    <subcellularLocation>
        <location evidence="1">Membrane</location>
        <topology evidence="1">Multi-pass membrane protein</topology>
    </subcellularLocation>
</comment>
<evidence type="ECO:0000313" key="8">
    <source>
        <dbReference type="Proteomes" id="UP000005220"/>
    </source>
</evidence>
<reference evidence="7 8" key="1">
    <citation type="journal article" date="2011" name="Proc. Natl. Acad. Sci. U.S.A.">
        <title>Evolutionary erosion of yeast sex chromosomes by mating-type switching accidents.</title>
        <authorList>
            <person name="Gordon J.L."/>
            <person name="Armisen D."/>
            <person name="Proux-Wera E."/>
            <person name="Oheigeartaigh S.S."/>
            <person name="Byrne K.P."/>
            <person name="Wolfe K.H."/>
        </authorList>
    </citation>
    <scope>NUCLEOTIDE SEQUENCE [LARGE SCALE GENOMIC DNA]</scope>
    <source>
        <strain evidence="8">ATCC 22294 / BCRC 22015 / CBS 2517 / CECT 1963 / NBRC 1671 / NRRL Y-8276</strain>
    </source>
</reference>
<gene>
    <name evidence="7" type="primary">KAFR0A05750</name>
    <name evidence="7" type="ORF">KAFR_0A05750</name>
</gene>
<dbReference type="InParanoid" id="H2ANR0"/>
<protein>
    <submittedName>
        <fullName evidence="7">Uncharacterized protein</fullName>
    </submittedName>
</protein>
<evidence type="ECO:0000256" key="6">
    <source>
        <dbReference type="SAM" id="SignalP"/>
    </source>
</evidence>
<keyword evidence="4 5" id="KW-0472">Membrane</keyword>
<dbReference type="eggNOG" id="ENOG502S4UA">
    <property type="taxonomic scope" value="Eukaryota"/>
</dbReference>
<evidence type="ECO:0000256" key="3">
    <source>
        <dbReference type="ARBA" id="ARBA00022989"/>
    </source>
</evidence>
<keyword evidence="2 5" id="KW-0812">Transmembrane</keyword>
<dbReference type="KEGG" id="kaf:KAFR_0A05750"/>
<dbReference type="PANTHER" id="PTHR28019:SF2">
    <property type="entry name" value="CELL MEMBRANE PROTEIN YLR413W-RELATED"/>
    <property type="match status" value="1"/>
</dbReference>
<dbReference type="GO" id="GO:0005886">
    <property type="term" value="C:plasma membrane"/>
    <property type="evidence" value="ECO:0007669"/>
    <property type="project" value="EnsemblFungi"/>
</dbReference>
<evidence type="ECO:0000256" key="2">
    <source>
        <dbReference type="ARBA" id="ARBA00022692"/>
    </source>
</evidence>
<dbReference type="GO" id="GO:0051285">
    <property type="term" value="C:cell cortex of cell tip"/>
    <property type="evidence" value="ECO:0007669"/>
    <property type="project" value="TreeGrafter"/>
</dbReference>
<dbReference type="Pfam" id="PF06687">
    <property type="entry name" value="SUR7"/>
    <property type="match status" value="1"/>
</dbReference>
<evidence type="ECO:0000313" key="7">
    <source>
        <dbReference type="EMBL" id="CCF56010.1"/>
    </source>
</evidence>
<dbReference type="InterPro" id="IPR017974">
    <property type="entry name" value="Claudin_CS"/>
</dbReference>
<dbReference type="PANTHER" id="PTHR28019">
    <property type="entry name" value="CELL MEMBRANE PROTEIN YLR413W-RELATED"/>
    <property type="match status" value="1"/>
</dbReference>
<feature type="chain" id="PRO_5003559797" evidence="6">
    <location>
        <begin position="22"/>
        <end position="262"/>
    </location>
</feature>
<feature type="signal peptide" evidence="6">
    <location>
        <begin position="1"/>
        <end position="21"/>
    </location>
</feature>
<keyword evidence="8" id="KW-1185">Reference proteome</keyword>
<keyword evidence="6" id="KW-0732">Signal</keyword>
<dbReference type="PROSITE" id="PS01346">
    <property type="entry name" value="CLAUDIN"/>
    <property type="match status" value="1"/>
</dbReference>
<dbReference type="RefSeq" id="XP_003955145.1">
    <property type="nucleotide sequence ID" value="XM_003955096.1"/>
</dbReference>
<dbReference type="OrthoDB" id="4480814at2759"/>
<dbReference type="EMBL" id="HE650821">
    <property type="protein sequence ID" value="CCF56010.1"/>
    <property type="molecule type" value="Genomic_DNA"/>
</dbReference>
<dbReference type="HOGENOM" id="CLU_1147965_0_0_1"/>
<dbReference type="FunCoup" id="H2ANR0">
    <property type="interactions" value="97"/>
</dbReference>
<accession>H2ANR0</accession>
<dbReference type="GO" id="GO:0031505">
    <property type="term" value="P:fungal-type cell wall organization"/>
    <property type="evidence" value="ECO:0007669"/>
    <property type="project" value="EnsemblFungi"/>
</dbReference>
<keyword evidence="3 5" id="KW-1133">Transmembrane helix</keyword>
<proteinExistence type="predicted"/>
<feature type="transmembrane region" description="Helical" evidence="5">
    <location>
        <begin position="143"/>
        <end position="167"/>
    </location>
</feature>
<dbReference type="Proteomes" id="UP000005220">
    <property type="component" value="Chromosome 1"/>
</dbReference>
<evidence type="ECO:0000256" key="1">
    <source>
        <dbReference type="ARBA" id="ARBA00004141"/>
    </source>
</evidence>